<evidence type="ECO:0000313" key="5">
    <source>
        <dbReference type="Proteomes" id="UP000007089"/>
    </source>
</evidence>
<feature type="compositionally biased region" description="Pro residues" evidence="1">
    <location>
        <begin position="423"/>
        <end position="445"/>
    </location>
</feature>
<keyword evidence="2" id="KW-0472">Membrane</keyword>
<evidence type="ECO:0000256" key="2">
    <source>
        <dbReference type="SAM" id="Phobius"/>
    </source>
</evidence>
<protein>
    <submittedName>
        <fullName evidence="4">PEGA domain protein</fullName>
    </submittedName>
</protein>
<dbReference type="InterPro" id="IPR011009">
    <property type="entry name" value="Kinase-like_dom_sf"/>
</dbReference>
<dbReference type="PRINTS" id="PR01217">
    <property type="entry name" value="PRICHEXTENSN"/>
</dbReference>
<reference evidence="4" key="1">
    <citation type="submission" date="2009-01" db="EMBL/GenBank/DDBJ databases">
        <title>Complete sequence of Anaeromyxobacter dehalogenans 2CP-1.</title>
        <authorList>
            <consortium name="US DOE Joint Genome Institute"/>
            <person name="Lucas S."/>
            <person name="Copeland A."/>
            <person name="Lapidus A."/>
            <person name="Glavina del Rio T."/>
            <person name="Dalin E."/>
            <person name="Tice H."/>
            <person name="Bruce D."/>
            <person name="Goodwin L."/>
            <person name="Pitluck S."/>
            <person name="Saunders E."/>
            <person name="Brettin T."/>
            <person name="Detter J.C."/>
            <person name="Han C."/>
            <person name="Larimer F."/>
            <person name="Land M."/>
            <person name="Hauser L."/>
            <person name="Kyrpides N."/>
            <person name="Ovchinnikova G."/>
            <person name="Beliaev A.S."/>
            <person name="Richardson P."/>
        </authorList>
    </citation>
    <scope>NUCLEOTIDE SEQUENCE</scope>
    <source>
        <strain evidence="4">2CP-1</strain>
    </source>
</reference>
<evidence type="ECO:0000313" key="4">
    <source>
        <dbReference type="EMBL" id="ACL66078.1"/>
    </source>
</evidence>
<evidence type="ECO:0000259" key="3">
    <source>
        <dbReference type="Pfam" id="PF08308"/>
    </source>
</evidence>
<feature type="transmembrane region" description="Helical" evidence="2">
    <location>
        <begin position="379"/>
        <end position="401"/>
    </location>
</feature>
<dbReference type="Proteomes" id="UP000007089">
    <property type="component" value="Chromosome"/>
</dbReference>
<gene>
    <name evidence="4" type="ordered locus">A2cp1_2741</name>
</gene>
<dbReference type="Pfam" id="PF08308">
    <property type="entry name" value="PEGA"/>
    <property type="match status" value="1"/>
</dbReference>
<dbReference type="InterPro" id="IPR013229">
    <property type="entry name" value="PEGA"/>
</dbReference>
<name>B8JE13_ANAD2</name>
<keyword evidence="2" id="KW-0812">Transmembrane</keyword>
<accession>B8JE13</accession>
<dbReference type="EMBL" id="CP001359">
    <property type="protein sequence ID" value="ACL66078.1"/>
    <property type="molecule type" value="Genomic_DNA"/>
</dbReference>
<dbReference type="SUPFAM" id="SSF56112">
    <property type="entry name" value="Protein kinase-like (PK-like)"/>
    <property type="match status" value="1"/>
</dbReference>
<dbReference type="HOGENOM" id="CLU_482870_0_0_7"/>
<sequence>MTANERFQVITPLHDAAGWRRALAVDRRGGAPRAVVLAYAPPGLTDDPTRLAALVRDAEAAARVHHPNAVPVLGLETLGEALVAVEAHRRGATLRALLDGGGRLPPELVLRAGLDACAALAAVHAVDAGEGQPLAHGALAPERVLVADDGSCLLSGLGTGGAGNPAGDLRALGAILHECLAGEPPPAAPVPLEGPGIPPALAAVVDRALGAGGHEPFPSADALGEALAGALPAAPPEAMAAYLEAILPAGEGERGEVLRMVARALSPAGAERAVPVRPAPEITAEVSAELVAPFPARRPAAVVTPATVPAPAPAAPVAEVAAAPATASAALAAAVPVEIPAPVLVGAAAAAAQPAPVSLAPPPDAAITFAAPAPPPRSALPIVLGIAVAMAGVGFGIGFVLSRSQPRAAAPAAAPIAAAPAPVAAPPAPRATAPAPAPAPEPPADAAPAERTPAAPEPRRAAAAPAPSLAITAEPEGDVYVDGKRVGRSPVTVPVSRGDHRVRLRNAAEGVDVQKRVTARGQGTAVRFALGRGVLAVTAPPGTEVRVDGRRVGEGSVKVQLWEGAHQVEARLGEARVQERFELRPNETWTYAVTPTP</sequence>
<dbReference type="KEGG" id="acp:A2cp1_2741"/>
<feature type="domain" description="PEGA" evidence="3">
    <location>
        <begin position="468"/>
        <end position="520"/>
    </location>
</feature>
<keyword evidence="5" id="KW-1185">Reference proteome</keyword>
<organism evidence="4 5">
    <name type="scientific">Anaeromyxobacter dehalogenans (strain ATCC BAA-258 / DSM 21875 / 2CP-1)</name>
    <dbReference type="NCBI Taxonomy" id="455488"/>
    <lineage>
        <taxon>Bacteria</taxon>
        <taxon>Pseudomonadati</taxon>
        <taxon>Myxococcota</taxon>
        <taxon>Myxococcia</taxon>
        <taxon>Myxococcales</taxon>
        <taxon>Cystobacterineae</taxon>
        <taxon>Anaeromyxobacteraceae</taxon>
        <taxon>Anaeromyxobacter</taxon>
    </lineage>
</organism>
<feature type="region of interest" description="Disordered" evidence="1">
    <location>
        <begin position="422"/>
        <end position="469"/>
    </location>
</feature>
<dbReference type="AlphaFoldDB" id="B8JE13"/>
<proteinExistence type="predicted"/>
<keyword evidence="2" id="KW-1133">Transmembrane helix</keyword>
<dbReference type="Gene3D" id="1.10.510.10">
    <property type="entry name" value="Transferase(Phosphotransferase) domain 1"/>
    <property type="match status" value="1"/>
</dbReference>
<dbReference type="RefSeq" id="WP_012633840.1">
    <property type="nucleotide sequence ID" value="NC_011891.1"/>
</dbReference>
<evidence type="ECO:0000256" key="1">
    <source>
        <dbReference type="SAM" id="MobiDB-lite"/>
    </source>
</evidence>